<dbReference type="AlphaFoldDB" id="A0A1S8DD72"/>
<dbReference type="InterPro" id="IPR021409">
    <property type="entry name" value="DUF3047"/>
</dbReference>
<proteinExistence type="predicted"/>
<name>A0A1S8DD72_9GAMM</name>
<accession>A0A1S8DD72</accession>
<reference evidence="1 2" key="1">
    <citation type="submission" date="2017-01" db="EMBL/GenBank/DDBJ databases">
        <title>Draft genome sequence of Pseudomonas pachastrellae type strain CCUG 46540T from a deep sea.</title>
        <authorList>
            <person name="Gomila M."/>
            <person name="Mulet M."/>
            <person name="Lalucat J."/>
            <person name="Garcia-Valdes E."/>
        </authorList>
    </citation>
    <scope>NUCLEOTIDE SEQUENCE [LARGE SCALE GENOMIC DNA]</scope>
    <source>
        <strain evidence="1 2">CCUG 46540</strain>
    </source>
</reference>
<dbReference type="EMBL" id="MUBC01000029">
    <property type="protein sequence ID" value="ONM43385.1"/>
    <property type="molecule type" value="Genomic_DNA"/>
</dbReference>
<comment type="caution">
    <text evidence="1">The sequence shown here is derived from an EMBL/GenBank/DDBJ whole genome shotgun (WGS) entry which is preliminary data.</text>
</comment>
<protein>
    <recommendedName>
        <fullName evidence="3">DUF3047 domain-containing protein</fullName>
    </recommendedName>
</protein>
<dbReference type="Proteomes" id="UP000242847">
    <property type="component" value="Unassembled WGS sequence"/>
</dbReference>
<evidence type="ECO:0000313" key="2">
    <source>
        <dbReference type="Proteomes" id="UP000242847"/>
    </source>
</evidence>
<sequence length="233" mass="26151">MTGQQRPAILQAPLHRSLRMYHQGLLLLSALLFAGTCAAQSYSPADISQWSERRFSEPTSYRLEQRGDIALLRADCSNGQASARYQEQQIDLRKTPVLRWSWTISQPFSGLNERQREGDDYPVRLYVVKDGGLLPWRTLAVNYDWSSAQPVGTHWPNAYTANAQMLAVSSGTPAGMTTLERNVREDFQRLHGQTLDQIDGLAIMTDCDNSGQPVTGWYGSIEWLPVTSSSTDR</sequence>
<organism evidence="1 2">
    <name type="scientific">Halopseudomonas pachastrellae</name>
    <dbReference type="NCBI Taxonomy" id="254161"/>
    <lineage>
        <taxon>Bacteria</taxon>
        <taxon>Pseudomonadati</taxon>
        <taxon>Pseudomonadota</taxon>
        <taxon>Gammaproteobacteria</taxon>
        <taxon>Pseudomonadales</taxon>
        <taxon>Pseudomonadaceae</taxon>
        <taxon>Halopseudomonas</taxon>
    </lineage>
</organism>
<dbReference type="Pfam" id="PF11249">
    <property type="entry name" value="DUF3047"/>
    <property type="match status" value="1"/>
</dbReference>
<evidence type="ECO:0000313" key="1">
    <source>
        <dbReference type="EMBL" id="ONM43385.1"/>
    </source>
</evidence>
<evidence type="ECO:0008006" key="3">
    <source>
        <dbReference type="Google" id="ProtNLM"/>
    </source>
</evidence>
<keyword evidence="2" id="KW-1185">Reference proteome</keyword>
<dbReference type="STRING" id="254161.SAMN05216256_1227"/>
<gene>
    <name evidence="1" type="ORF">BXT89_13235</name>
</gene>